<dbReference type="SUPFAM" id="SSF46955">
    <property type="entry name" value="Putative DNA-binding domain"/>
    <property type="match status" value="1"/>
</dbReference>
<proteinExistence type="predicted"/>
<reference evidence="2 3" key="1">
    <citation type="submission" date="2020-07" db="EMBL/GenBank/DDBJ databases">
        <title>MOT database genomes.</title>
        <authorList>
            <person name="Joseph S."/>
            <person name="Aduse-Opoku J."/>
            <person name="Hashim A."/>
            <person name="Wade W."/>
            <person name="Curtis M."/>
        </authorList>
    </citation>
    <scope>NUCLEOTIDE SEQUENCE [LARGE SCALE GENOMIC DNA]</scope>
    <source>
        <strain evidence="2 3">DSM 100099</strain>
    </source>
</reference>
<dbReference type="InterPro" id="IPR041657">
    <property type="entry name" value="HTH_17"/>
</dbReference>
<evidence type="ECO:0000259" key="1">
    <source>
        <dbReference type="Pfam" id="PF12728"/>
    </source>
</evidence>
<name>A0A853ER44_9MICO</name>
<dbReference type="GO" id="GO:0003677">
    <property type="term" value="F:DNA binding"/>
    <property type="evidence" value="ECO:0007669"/>
    <property type="project" value="InterPro"/>
</dbReference>
<organism evidence="2 3">
    <name type="scientific">Sanguibacter inulinus</name>
    <dbReference type="NCBI Taxonomy" id="60922"/>
    <lineage>
        <taxon>Bacteria</taxon>
        <taxon>Bacillati</taxon>
        <taxon>Actinomycetota</taxon>
        <taxon>Actinomycetes</taxon>
        <taxon>Micrococcales</taxon>
        <taxon>Sanguibacteraceae</taxon>
        <taxon>Sanguibacter</taxon>
    </lineage>
</organism>
<dbReference type="InterPro" id="IPR009061">
    <property type="entry name" value="DNA-bd_dom_put_sf"/>
</dbReference>
<dbReference type="Gene3D" id="1.10.10.10">
    <property type="entry name" value="Winged helix-like DNA-binding domain superfamily/Winged helix DNA-binding domain"/>
    <property type="match status" value="1"/>
</dbReference>
<gene>
    <name evidence="2" type="ORF">HZZ10_05970</name>
</gene>
<dbReference type="Proteomes" id="UP000561011">
    <property type="component" value="Unassembled WGS sequence"/>
</dbReference>
<evidence type="ECO:0000313" key="3">
    <source>
        <dbReference type="Proteomes" id="UP000561011"/>
    </source>
</evidence>
<evidence type="ECO:0000313" key="2">
    <source>
        <dbReference type="EMBL" id="NYS93075.1"/>
    </source>
</evidence>
<dbReference type="InterPro" id="IPR036388">
    <property type="entry name" value="WH-like_DNA-bd_sf"/>
</dbReference>
<comment type="caution">
    <text evidence="2">The sequence shown here is derived from an EMBL/GenBank/DDBJ whole genome shotgun (WGS) entry which is preliminary data.</text>
</comment>
<dbReference type="NCBIfam" id="TIGR01764">
    <property type="entry name" value="excise"/>
    <property type="match status" value="1"/>
</dbReference>
<protein>
    <submittedName>
        <fullName evidence="2">Helix-turn-helix domain-containing protein</fullName>
    </submittedName>
</protein>
<keyword evidence="3" id="KW-1185">Reference proteome</keyword>
<accession>A0A853ER44</accession>
<dbReference type="RefSeq" id="WP_179912808.1">
    <property type="nucleotide sequence ID" value="NZ_JACBYE010000009.1"/>
</dbReference>
<sequence>MTETSTQKEKKLLNVTEAAELYGADPETIRRWARSGTIPGFKVGKGRNAPYRFRRTALEADMTRREKAMAAGRVA</sequence>
<dbReference type="Pfam" id="PF12728">
    <property type="entry name" value="HTH_17"/>
    <property type="match status" value="1"/>
</dbReference>
<dbReference type="EMBL" id="JACBYE010000009">
    <property type="protein sequence ID" value="NYS93075.1"/>
    <property type="molecule type" value="Genomic_DNA"/>
</dbReference>
<dbReference type="InterPro" id="IPR010093">
    <property type="entry name" value="SinI_DNA-bd"/>
</dbReference>
<feature type="domain" description="Helix-turn-helix" evidence="1">
    <location>
        <begin position="12"/>
        <end position="60"/>
    </location>
</feature>
<dbReference type="AlphaFoldDB" id="A0A853ER44"/>